<accession>A0A0C2JIL7</accession>
<protein>
    <submittedName>
        <fullName evidence="1">Uncharacterized protein</fullName>
    </submittedName>
</protein>
<proteinExistence type="predicted"/>
<dbReference type="Proteomes" id="UP000031668">
    <property type="component" value="Unassembled WGS sequence"/>
</dbReference>
<dbReference type="EMBL" id="JWZT01002534">
    <property type="protein sequence ID" value="KII69178.1"/>
    <property type="molecule type" value="Genomic_DNA"/>
</dbReference>
<comment type="caution">
    <text evidence="1">The sequence shown here is derived from an EMBL/GenBank/DDBJ whole genome shotgun (WGS) entry which is preliminary data.</text>
</comment>
<evidence type="ECO:0000313" key="2">
    <source>
        <dbReference type="Proteomes" id="UP000031668"/>
    </source>
</evidence>
<evidence type="ECO:0000313" key="1">
    <source>
        <dbReference type="EMBL" id="KII69178.1"/>
    </source>
</evidence>
<name>A0A0C2JIL7_THEKT</name>
<dbReference type="AlphaFoldDB" id="A0A0C2JIL7"/>
<gene>
    <name evidence="1" type="ORF">RF11_08875</name>
</gene>
<reference evidence="1 2" key="1">
    <citation type="journal article" date="2014" name="Genome Biol. Evol.">
        <title>The genome of the myxosporean Thelohanellus kitauei shows adaptations to nutrient acquisition within its fish host.</title>
        <authorList>
            <person name="Yang Y."/>
            <person name="Xiong J."/>
            <person name="Zhou Z."/>
            <person name="Huo F."/>
            <person name="Miao W."/>
            <person name="Ran C."/>
            <person name="Liu Y."/>
            <person name="Zhang J."/>
            <person name="Feng J."/>
            <person name="Wang M."/>
            <person name="Wang M."/>
            <person name="Wang L."/>
            <person name="Yao B."/>
        </authorList>
    </citation>
    <scope>NUCLEOTIDE SEQUENCE [LARGE SCALE GENOMIC DNA]</scope>
    <source>
        <strain evidence="1">Wuqing</strain>
    </source>
</reference>
<sequence>MIKLDYVKIPPRWKTKEFAPVNVHSPSNMVNDKSIRRDSGQKFYADRSNTRPNYEEKVFYSEVWIKVRMYSNNLFVQFFDPKRTVMELYKPAPMHYCTNFTLTAIVMLFTCDRGAFRVGTHPQTHYGIARLTLAKHSSPSL</sequence>
<keyword evidence="2" id="KW-1185">Reference proteome</keyword>
<organism evidence="1 2">
    <name type="scientific">Thelohanellus kitauei</name>
    <name type="common">Myxosporean</name>
    <dbReference type="NCBI Taxonomy" id="669202"/>
    <lineage>
        <taxon>Eukaryota</taxon>
        <taxon>Metazoa</taxon>
        <taxon>Cnidaria</taxon>
        <taxon>Myxozoa</taxon>
        <taxon>Myxosporea</taxon>
        <taxon>Bivalvulida</taxon>
        <taxon>Platysporina</taxon>
        <taxon>Myxobolidae</taxon>
        <taxon>Thelohanellus</taxon>
    </lineage>
</organism>